<evidence type="ECO:0000313" key="4">
    <source>
        <dbReference type="Proteomes" id="UP001597201"/>
    </source>
</evidence>
<protein>
    <submittedName>
        <fullName evidence="3">Antitoxin Xre/MbcA/ParS toxin-binding domain-containing protein</fullName>
    </submittedName>
</protein>
<feature type="domain" description="Antitoxin Xre/MbcA/ParS-like toxin-binding" evidence="1">
    <location>
        <begin position="112"/>
        <end position="160"/>
    </location>
</feature>
<dbReference type="RefSeq" id="WP_377179803.1">
    <property type="nucleotide sequence ID" value="NZ_JBHTMY010000003.1"/>
</dbReference>
<gene>
    <name evidence="3" type="ORF">ACFQ39_13495</name>
</gene>
<sequence>MEKTLTSKKENSELKIFVRHFKRGRDLKPKEITYTRFLRDKLLVANAVKRGVPTILFSEIKSNSPFDDKQWSSFLDINVRTLQRYKKEKSHIFKQIQSEKIFELAEVVSLGNEVFDSPEHFMIWLKTPSMALGNIKPIDLLDSSYGKDIVIAELNRIEHGIFV</sequence>
<organism evidence="3 4">
    <name type="scientific">Namhaeicola litoreus</name>
    <dbReference type="NCBI Taxonomy" id="1052145"/>
    <lineage>
        <taxon>Bacteria</taxon>
        <taxon>Pseudomonadati</taxon>
        <taxon>Bacteroidota</taxon>
        <taxon>Flavobacteriia</taxon>
        <taxon>Flavobacteriales</taxon>
        <taxon>Flavobacteriaceae</taxon>
        <taxon>Namhaeicola</taxon>
    </lineage>
</organism>
<keyword evidence="4" id="KW-1185">Reference proteome</keyword>
<dbReference type="Proteomes" id="UP001597201">
    <property type="component" value="Unassembled WGS sequence"/>
</dbReference>
<accession>A0ABW3Y5A1</accession>
<dbReference type="NCBIfam" id="TIGR02293">
    <property type="entry name" value="TAS_TIGR02293"/>
    <property type="match status" value="1"/>
</dbReference>
<evidence type="ECO:0000259" key="2">
    <source>
        <dbReference type="Pfam" id="PF20432"/>
    </source>
</evidence>
<evidence type="ECO:0000313" key="3">
    <source>
        <dbReference type="EMBL" id="MFD1316635.1"/>
    </source>
</evidence>
<proteinExistence type="predicted"/>
<dbReference type="EMBL" id="JBHTMY010000003">
    <property type="protein sequence ID" value="MFD1316635.1"/>
    <property type="molecule type" value="Genomic_DNA"/>
</dbReference>
<dbReference type="InterPro" id="IPR046847">
    <property type="entry name" value="Xre-like_HTH"/>
</dbReference>
<feature type="domain" description="Antitoxin Xre-like helix-turn-helix" evidence="2">
    <location>
        <begin position="47"/>
        <end position="105"/>
    </location>
</feature>
<evidence type="ECO:0000259" key="1">
    <source>
        <dbReference type="Pfam" id="PF09722"/>
    </source>
</evidence>
<reference evidence="4" key="1">
    <citation type="journal article" date="2019" name="Int. J. Syst. Evol. Microbiol.">
        <title>The Global Catalogue of Microorganisms (GCM) 10K type strain sequencing project: providing services to taxonomists for standard genome sequencing and annotation.</title>
        <authorList>
            <consortium name="The Broad Institute Genomics Platform"/>
            <consortium name="The Broad Institute Genome Sequencing Center for Infectious Disease"/>
            <person name="Wu L."/>
            <person name="Ma J."/>
        </authorList>
    </citation>
    <scope>NUCLEOTIDE SEQUENCE [LARGE SCALE GENOMIC DNA]</scope>
    <source>
        <strain evidence="4">CCUG 61485</strain>
    </source>
</reference>
<comment type="caution">
    <text evidence="3">The sequence shown here is derived from an EMBL/GenBank/DDBJ whole genome shotgun (WGS) entry which is preliminary data.</text>
</comment>
<name>A0ABW3Y5A1_9FLAO</name>
<dbReference type="InterPro" id="IPR024467">
    <property type="entry name" value="Xre/MbcA/ParS-like_toxin-bd"/>
</dbReference>
<dbReference type="InterPro" id="IPR011979">
    <property type="entry name" value="Antitox_Xre"/>
</dbReference>
<dbReference type="Pfam" id="PF20432">
    <property type="entry name" value="Xre-like-HTH"/>
    <property type="match status" value="1"/>
</dbReference>
<dbReference type="Pfam" id="PF09722">
    <property type="entry name" value="Xre_MbcA_ParS_C"/>
    <property type="match status" value="1"/>
</dbReference>